<evidence type="ECO:0000313" key="3">
    <source>
        <dbReference type="EMBL" id="UWX70339.1"/>
    </source>
</evidence>
<feature type="domain" description="Gp5/Type VI secretion system Vgr protein OB-fold" evidence="2">
    <location>
        <begin position="16"/>
        <end position="87"/>
    </location>
</feature>
<dbReference type="NCBIfam" id="TIGR01644">
    <property type="entry name" value="phage_P2_V"/>
    <property type="match status" value="1"/>
</dbReference>
<dbReference type="InterPro" id="IPR037026">
    <property type="entry name" value="Vgr_OB-fold_dom_sf"/>
</dbReference>
<gene>
    <name evidence="3" type="ORF">NYZ96_00735</name>
</gene>
<dbReference type="InterPro" id="IPR006531">
    <property type="entry name" value="Gp5/Vgr_OB"/>
</dbReference>
<dbReference type="InterPro" id="IPR013046">
    <property type="entry name" value="GpV/Gp45"/>
</dbReference>
<accession>A0AB38TTI6</accession>
<organism evidence="3 4">
    <name type="scientific">Burkholderia gladioli</name>
    <name type="common">Pseudomonas marginata</name>
    <name type="synonym">Phytomonas marginata</name>
    <dbReference type="NCBI Taxonomy" id="28095"/>
    <lineage>
        <taxon>Bacteria</taxon>
        <taxon>Pseudomonadati</taxon>
        <taxon>Pseudomonadota</taxon>
        <taxon>Betaproteobacteria</taxon>
        <taxon>Burkholderiales</taxon>
        <taxon>Burkholderiaceae</taxon>
        <taxon>Burkholderia</taxon>
    </lineage>
</organism>
<proteinExistence type="predicted"/>
<dbReference type="RefSeq" id="WP_260531321.1">
    <property type="nucleotide sequence ID" value="NZ_CP104214.1"/>
</dbReference>
<sequence length="232" mass="23954">MDANETHRKARNAVRKGSILDIDHANALCRVVIGESDDDGLQTNWIPWIAGSAGTTRDWLPPTKGEQVVLLCPMGDPAQAVALRGFYSDAAPAPDTSPDTHTRVYPDGARVTYDHAGHSLMAELPAGATVRIVAPVSVTVETKAATIKADTATIDATNTTCTGSLTVKGPFAFESGMTGKGGTDGGKGSVMRIDGSAAFTGDVTAGQVSLQSHTHQARGENAITSQPISGAA</sequence>
<dbReference type="EMBL" id="CP104214">
    <property type="protein sequence ID" value="UWX70339.1"/>
    <property type="molecule type" value="Genomic_DNA"/>
</dbReference>
<dbReference type="Pfam" id="PF04717">
    <property type="entry name" value="Phage_base_V"/>
    <property type="match status" value="1"/>
</dbReference>
<dbReference type="Gene3D" id="2.40.50.230">
    <property type="entry name" value="Gp5 N-terminal domain"/>
    <property type="match status" value="1"/>
</dbReference>
<evidence type="ECO:0000313" key="4">
    <source>
        <dbReference type="Proteomes" id="UP001059745"/>
    </source>
</evidence>
<reference evidence="3" key="1">
    <citation type="submission" date="2022-09" db="EMBL/GenBank/DDBJ databases">
        <title>Genomic of Burkholderia gladioli.</title>
        <authorList>
            <person name="Wu H."/>
        </authorList>
    </citation>
    <scope>NUCLEOTIDE SEQUENCE</scope>
    <source>
        <strain evidence="3">ZN-S4</strain>
    </source>
</reference>
<dbReference type="Proteomes" id="UP001059745">
    <property type="component" value="Chromosome 1"/>
</dbReference>
<evidence type="ECO:0000259" key="2">
    <source>
        <dbReference type="Pfam" id="PF04717"/>
    </source>
</evidence>
<feature type="compositionally biased region" description="Polar residues" evidence="1">
    <location>
        <begin position="222"/>
        <end position="232"/>
    </location>
</feature>
<evidence type="ECO:0000256" key="1">
    <source>
        <dbReference type="SAM" id="MobiDB-lite"/>
    </source>
</evidence>
<protein>
    <submittedName>
        <fullName evidence="3">Phage baseplate assembly protein V</fullName>
    </submittedName>
</protein>
<dbReference type="Gene3D" id="6.20.150.10">
    <property type="match status" value="1"/>
</dbReference>
<dbReference type="AlphaFoldDB" id="A0AB38TTI6"/>
<name>A0AB38TTI6_BURGA</name>
<feature type="region of interest" description="Disordered" evidence="1">
    <location>
        <begin position="212"/>
        <end position="232"/>
    </location>
</feature>